<accession>A0A3N4LQ01</accession>
<dbReference type="AlphaFoldDB" id="A0A3N4LQ01"/>
<sequence>GPLPTFNPTSSQDLDSLLARFRKQMFTEPHLLERQRLLTQKKKNHHFLEEDPIYFPIGNQTVQLTPKLVHHNFPRKMFTKAVHLMKVPSDFDAIPELVLGYTQSGSKLLDKNICMAVRRAGITGRADVLIKILEQAEHNKIHIPMSIAREGFRGFIVTAKLPSKHAVIKAVRGARQLRNLLGKQDTLGLDPEPVKIAKDPVGLGTLAGITSEASRKFNGGLDHGGYTAWYVKKMFLPESWDSVKDEQ</sequence>
<gene>
    <name evidence="1" type="ORF">L211DRAFT_767628</name>
</gene>
<dbReference type="OrthoDB" id="5405126at2759"/>
<dbReference type="STRING" id="1051890.A0A3N4LQ01"/>
<dbReference type="EMBL" id="ML121578">
    <property type="protein sequence ID" value="RPB20055.1"/>
    <property type="molecule type" value="Genomic_DNA"/>
</dbReference>
<feature type="non-terminal residue" evidence="1">
    <location>
        <position position="247"/>
    </location>
</feature>
<dbReference type="Proteomes" id="UP000267821">
    <property type="component" value="Unassembled WGS sequence"/>
</dbReference>
<proteinExistence type="predicted"/>
<keyword evidence="2" id="KW-1185">Reference proteome</keyword>
<reference evidence="1 2" key="1">
    <citation type="journal article" date="2018" name="Nat. Ecol. Evol.">
        <title>Pezizomycetes genomes reveal the molecular basis of ectomycorrhizal truffle lifestyle.</title>
        <authorList>
            <person name="Murat C."/>
            <person name="Payen T."/>
            <person name="Noel B."/>
            <person name="Kuo A."/>
            <person name="Morin E."/>
            <person name="Chen J."/>
            <person name="Kohler A."/>
            <person name="Krizsan K."/>
            <person name="Balestrini R."/>
            <person name="Da Silva C."/>
            <person name="Montanini B."/>
            <person name="Hainaut M."/>
            <person name="Levati E."/>
            <person name="Barry K.W."/>
            <person name="Belfiori B."/>
            <person name="Cichocki N."/>
            <person name="Clum A."/>
            <person name="Dockter R.B."/>
            <person name="Fauchery L."/>
            <person name="Guy J."/>
            <person name="Iotti M."/>
            <person name="Le Tacon F."/>
            <person name="Lindquist E.A."/>
            <person name="Lipzen A."/>
            <person name="Malagnac F."/>
            <person name="Mello A."/>
            <person name="Molinier V."/>
            <person name="Miyauchi S."/>
            <person name="Poulain J."/>
            <person name="Riccioni C."/>
            <person name="Rubini A."/>
            <person name="Sitrit Y."/>
            <person name="Splivallo R."/>
            <person name="Traeger S."/>
            <person name="Wang M."/>
            <person name="Zifcakova L."/>
            <person name="Wipf D."/>
            <person name="Zambonelli A."/>
            <person name="Paolocci F."/>
            <person name="Nowrousian M."/>
            <person name="Ottonello S."/>
            <person name="Baldrian P."/>
            <person name="Spatafora J.W."/>
            <person name="Henrissat B."/>
            <person name="Nagy L.G."/>
            <person name="Aury J.M."/>
            <person name="Wincker P."/>
            <person name="Grigoriev I.V."/>
            <person name="Bonfante P."/>
            <person name="Martin F.M."/>
        </authorList>
    </citation>
    <scope>NUCLEOTIDE SEQUENCE [LARGE SCALE GENOMIC DNA]</scope>
    <source>
        <strain evidence="1 2">ATCC MYA-4762</strain>
    </source>
</reference>
<feature type="non-terminal residue" evidence="1">
    <location>
        <position position="1"/>
    </location>
</feature>
<protein>
    <submittedName>
        <fullName evidence="1">Uncharacterized protein</fullName>
    </submittedName>
</protein>
<name>A0A3N4LQ01_9PEZI</name>
<evidence type="ECO:0000313" key="2">
    <source>
        <dbReference type="Proteomes" id="UP000267821"/>
    </source>
</evidence>
<organism evidence="1 2">
    <name type="scientific">Terfezia boudieri ATCC MYA-4762</name>
    <dbReference type="NCBI Taxonomy" id="1051890"/>
    <lineage>
        <taxon>Eukaryota</taxon>
        <taxon>Fungi</taxon>
        <taxon>Dikarya</taxon>
        <taxon>Ascomycota</taxon>
        <taxon>Pezizomycotina</taxon>
        <taxon>Pezizomycetes</taxon>
        <taxon>Pezizales</taxon>
        <taxon>Pezizaceae</taxon>
        <taxon>Terfezia</taxon>
    </lineage>
</organism>
<dbReference type="InParanoid" id="A0A3N4LQ01"/>
<evidence type="ECO:0000313" key="1">
    <source>
        <dbReference type="EMBL" id="RPB20055.1"/>
    </source>
</evidence>